<organism evidence="4">
    <name type="scientific">Cacopsylla melanoneura</name>
    <dbReference type="NCBI Taxonomy" id="428564"/>
    <lineage>
        <taxon>Eukaryota</taxon>
        <taxon>Metazoa</taxon>
        <taxon>Ecdysozoa</taxon>
        <taxon>Arthropoda</taxon>
        <taxon>Hexapoda</taxon>
        <taxon>Insecta</taxon>
        <taxon>Pterygota</taxon>
        <taxon>Neoptera</taxon>
        <taxon>Paraneoptera</taxon>
        <taxon>Hemiptera</taxon>
        <taxon>Sternorrhyncha</taxon>
        <taxon>Psylloidea</taxon>
        <taxon>Psyllidae</taxon>
        <taxon>Psyllinae</taxon>
        <taxon>Cacopsylla</taxon>
    </lineage>
</organism>
<dbReference type="EMBL" id="HBUF01388662">
    <property type="protein sequence ID" value="CAG6733041.1"/>
    <property type="molecule type" value="Transcribed_RNA"/>
</dbReference>
<feature type="region of interest" description="Disordered" evidence="2">
    <location>
        <begin position="142"/>
        <end position="166"/>
    </location>
</feature>
<dbReference type="EMBL" id="HBUF01058777">
    <property type="protein sequence ID" value="CAG6625024.1"/>
    <property type="molecule type" value="Transcribed_RNA"/>
</dbReference>
<feature type="region of interest" description="Disordered" evidence="2">
    <location>
        <begin position="175"/>
        <end position="194"/>
    </location>
</feature>
<feature type="region of interest" description="Disordered" evidence="2">
    <location>
        <begin position="257"/>
        <end position="277"/>
    </location>
</feature>
<dbReference type="EMBL" id="HBUF01388661">
    <property type="protein sequence ID" value="CAG6733040.1"/>
    <property type="molecule type" value="Transcribed_RNA"/>
</dbReference>
<feature type="compositionally biased region" description="Low complexity" evidence="2">
    <location>
        <begin position="418"/>
        <end position="430"/>
    </location>
</feature>
<dbReference type="AlphaFoldDB" id="A0A8D8YQ52"/>
<feature type="compositionally biased region" description="Basic and acidic residues" evidence="2">
    <location>
        <begin position="565"/>
        <end position="576"/>
    </location>
</feature>
<dbReference type="EMBL" id="HBUF01058775">
    <property type="protein sequence ID" value="CAG6625021.1"/>
    <property type="molecule type" value="Transcribed_RNA"/>
</dbReference>
<feature type="region of interest" description="Disordered" evidence="2">
    <location>
        <begin position="386"/>
        <end position="440"/>
    </location>
</feature>
<feature type="compositionally biased region" description="Basic and acidic residues" evidence="2">
    <location>
        <begin position="94"/>
        <end position="103"/>
    </location>
</feature>
<keyword evidence="1" id="KW-0862">Zinc</keyword>
<keyword evidence="1" id="KW-0479">Metal-binding</keyword>
<feature type="compositionally biased region" description="Low complexity" evidence="2">
    <location>
        <begin position="671"/>
        <end position="682"/>
    </location>
</feature>
<feature type="compositionally biased region" description="Polar residues" evidence="2">
    <location>
        <begin position="328"/>
        <end position="338"/>
    </location>
</feature>
<feature type="compositionally biased region" description="Low complexity" evidence="2">
    <location>
        <begin position="339"/>
        <end position="350"/>
    </location>
</feature>
<feature type="compositionally biased region" description="Pro residues" evidence="2">
    <location>
        <begin position="683"/>
        <end position="695"/>
    </location>
</feature>
<proteinExistence type="predicted"/>
<name>A0A8D8YQ52_9HEMI</name>
<feature type="region of interest" description="Disordered" evidence="2">
    <location>
        <begin position="72"/>
        <end position="116"/>
    </location>
</feature>
<reference evidence="4" key="1">
    <citation type="submission" date="2021-05" db="EMBL/GenBank/DDBJ databases">
        <authorList>
            <person name="Alioto T."/>
            <person name="Alioto T."/>
            <person name="Gomez Garrido J."/>
        </authorList>
    </citation>
    <scope>NUCLEOTIDE SEQUENCE</scope>
</reference>
<keyword evidence="1" id="KW-0863">Zinc-finger</keyword>
<dbReference type="EMBL" id="HBUF01185542">
    <property type="protein sequence ID" value="CAG6656638.1"/>
    <property type="molecule type" value="Transcribed_RNA"/>
</dbReference>
<feature type="domain" description="C2H2-type" evidence="3">
    <location>
        <begin position="25"/>
        <end position="53"/>
    </location>
</feature>
<dbReference type="EMBL" id="HBUF01554516">
    <property type="protein sequence ID" value="CAG6759962.1"/>
    <property type="molecule type" value="Transcribed_RNA"/>
</dbReference>
<feature type="compositionally biased region" description="Basic residues" evidence="2">
    <location>
        <begin position="73"/>
        <end position="93"/>
    </location>
</feature>
<feature type="compositionally biased region" description="Polar residues" evidence="2">
    <location>
        <begin position="142"/>
        <end position="151"/>
    </location>
</feature>
<evidence type="ECO:0000313" key="4">
    <source>
        <dbReference type="EMBL" id="CAG6733040.1"/>
    </source>
</evidence>
<dbReference type="GO" id="GO:0008270">
    <property type="term" value="F:zinc ion binding"/>
    <property type="evidence" value="ECO:0007669"/>
    <property type="project" value="UniProtKB-KW"/>
</dbReference>
<dbReference type="PROSITE" id="PS50157">
    <property type="entry name" value="ZINC_FINGER_C2H2_2"/>
    <property type="match status" value="1"/>
</dbReference>
<evidence type="ECO:0000256" key="1">
    <source>
        <dbReference type="PROSITE-ProRule" id="PRU00042"/>
    </source>
</evidence>
<sequence>MSPKKNIKDQNKKNGKKLLSNHVLLKCVPCAKSFATSNDLIHHVFNDHNFQPNIHLEKVDDSIPEVLNNYITTHRRTAKPKAPPRKRKTPTKAKAKDTTTDKPKRQRKEKKPSLKAALVDADGYSIPKIKIGRFNTTNAFSIDGSENNSQPSKEEHKEIPLNNRLEPIQNSTALTSSVTTAPSTCTSNGHASTDDGLSSLMSEVYNVLDGQDSTSLSLPTNGDTGSEFLEMREIQGLYDDDMTYTHFASAFEIPQSKSLSNNQSPYPTSAGSLDYSSSSKMSSVDSLASLSHNLDNLLNKPTPPSSCMLADSTNPYLLNNSLPNHNTASSAFTSTNHKSPSLTNHSSNSSAFMLPSGGTGKVVPPGYASPSNKTIPSGYGSPNSMMGYTSNSPSPLGVGAPCSSPHKSMSPHMNNVLSPSPSSTPGSPHSDGGKRKTGLNVIPTEKLLDTSSKQNQLINRDHASVSSSYYPLNSMMTSSVASVSPYGSSYYNSMYPYMNHSSSQFMSSPSHMSSYYNFYPSPSSQPIEDSQYKRVDLAPGPSLIPPPPGPSLLSSGPPGPPPFKRPAEDSQFKRPPEPPNKQPKIVPKKLSTLLPTAGDKKPTSNSSGGPRLNLPPMSGSSPYSIQRPSTSSQIISRPPGPPPVQIRGSSSIRPPPAPSLKGGPPRPPGPWGTSSSPAAGSPSKPPSGAPPPPVDSPAASTLAKRGITISSVSKPPTRKLTSSVNITPVVKKPGSGVPDRIGGGAVEIVSKVSGPSRPAELIKDAECNLGIPVIDLSNQAVLNKLSTMGITSFIPVNQMRGSNQIMGLPIISTAQANRRMDDLGATGVLSLGSVYKLK</sequence>
<dbReference type="PROSITE" id="PS00028">
    <property type="entry name" value="ZINC_FINGER_C2H2_1"/>
    <property type="match status" value="1"/>
</dbReference>
<feature type="compositionally biased region" description="Polar residues" evidence="2">
    <location>
        <begin position="257"/>
        <end position="271"/>
    </location>
</feature>
<feature type="compositionally biased region" description="Polar residues" evidence="2">
    <location>
        <begin position="618"/>
        <end position="635"/>
    </location>
</feature>
<evidence type="ECO:0000256" key="2">
    <source>
        <dbReference type="SAM" id="MobiDB-lite"/>
    </source>
</evidence>
<protein>
    <recommendedName>
        <fullName evidence="3">C2H2-type domain-containing protein</fullName>
    </recommendedName>
</protein>
<dbReference type="InterPro" id="IPR013087">
    <property type="entry name" value="Znf_C2H2_type"/>
</dbReference>
<feature type="region of interest" description="Disordered" evidence="2">
    <location>
        <begin position="536"/>
        <end position="701"/>
    </location>
</feature>
<feature type="compositionally biased region" description="Pro residues" evidence="2">
    <location>
        <begin position="653"/>
        <end position="670"/>
    </location>
</feature>
<feature type="compositionally biased region" description="Polar residues" evidence="2">
    <location>
        <begin position="405"/>
        <end position="417"/>
    </location>
</feature>
<evidence type="ECO:0000259" key="3">
    <source>
        <dbReference type="PROSITE" id="PS50157"/>
    </source>
</evidence>
<feature type="region of interest" description="Disordered" evidence="2">
    <location>
        <begin position="328"/>
        <end position="357"/>
    </location>
</feature>
<dbReference type="EMBL" id="HBUF01185543">
    <property type="protein sequence ID" value="CAG6656639.1"/>
    <property type="molecule type" value="Transcribed_RNA"/>
</dbReference>
<accession>A0A8D8YQ52</accession>